<dbReference type="InterPro" id="IPR013969">
    <property type="entry name" value="Oligosacch_biosynth_Alg14"/>
</dbReference>
<keyword evidence="5 6" id="KW-0472">Membrane</keyword>
<dbReference type="GO" id="GO:0006488">
    <property type="term" value="P:dolichol-linked oligosaccharide biosynthetic process"/>
    <property type="evidence" value="ECO:0007669"/>
    <property type="project" value="InterPro"/>
</dbReference>
<keyword evidence="3" id="KW-0256">Endoplasmic reticulum</keyword>
<evidence type="ECO:0000256" key="1">
    <source>
        <dbReference type="ARBA" id="ARBA00004389"/>
    </source>
</evidence>
<proteinExistence type="predicted"/>
<dbReference type="GO" id="GO:0004577">
    <property type="term" value="F:N-acetylglucosaminyldiphosphodolichol N-acetylglucosaminyltransferase activity"/>
    <property type="evidence" value="ECO:0007669"/>
    <property type="project" value="TreeGrafter"/>
</dbReference>
<reference evidence="7 8" key="1">
    <citation type="submission" date="2014-12" db="EMBL/GenBank/DDBJ databases">
        <title>Draft genome sequence of Terrisporobacter sp. 08-306576, isolated from the blood culture of a bacteremia patient.</title>
        <authorList>
            <person name="Lund L.C."/>
            <person name="Sydenham T.V."/>
            <person name="Hogh S.V."/>
            <person name="Skov M.N."/>
            <person name="Kemp M."/>
            <person name="Justesen U.S."/>
        </authorList>
    </citation>
    <scope>NUCLEOTIDE SEQUENCE [LARGE SCALE GENOMIC DNA]</scope>
    <source>
        <strain evidence="7 8">08-306576</strain>
    </source>
</reference>
<evidence type="ECO:0000256" key="4">
    <source>
        <dbReference type="ARBA" id="ARBA00022989"/>
    </source>
</evidence>
<evidence type="ECO:0000313" key="7">
    <source>
        <dbReference type="EMBL" id="KHS57783.1"/>
    </source>
</evidence>
<keyword evidence="8" id="KW-1185">Reference proteome</keyword>
<gene>
    <name evidence="7" type="ORF">QX51_06370</name>
</gene>
<dbReference type="Proteomes" id="UP000031189">
    <property type="component" value="Unassembled WGS sequence"/>
</dbReference>
<sequence length="157" mass="18360">MKKSSKKKICFAASSGGHYEQLLMLRPLIEKYDSFILTERTDYCCDVQGQRVYYLKQVNRKELSFIPRMVINLFKTIQIYIKEKPDVVICTGVLAMIPMCLIAKLFKKKLIYIESFAKVTSGTETGKLIYKFADRFYVQWEQMLDVYPDAIFKGSIY</sequence>
<dbReference type="RefSeq" id="WP_039679065.1">
    <property type="nucleotide sequence ID" value="NZ_JWHR01000064.1"/>
</dbReference>
<comment type="subcellular location">
    <subcellularLocation>
        <location evidence="1">Endoplasmic reticulum membrane</location>
        <topology evidence="1">Single-pass membrane protein</topology>
    </subcellularLocation>
</comment>
<keyword evidence="4 6" id="KW-1133">Transmembrane helix</keyword>
<evidence type="ECO:0000256" key="5">
    <source>
        <dbReference type="ARBA" id="ARBA00023136"/>
    </source>
</evidence>
<evidence type="ECO:0000256" key="6">
    <source>
        <dbReference type="SAM" id="Phobius"/>
    </source>
</evidence>
<comment type="caution">
    <text evidence="7">The sequence shown here is derived from an EMBL/GenBank/DDBJ whole genome shotgun (WGS) entry which is preliminary data.</text>
</comment>
<organism evidence="7 8">
    <name type="scientific">Terrisporobacter othiniensis</name>
    <dbReference type="NCBI Taxonomy" id="1577792"/>
    <lineage>
        <taxon>Bacteria</taxon>
        <taxon>Bacillati</taxon>
        <taxon>Bacillota</taxon>
        <taxon>Clostridia</taxon>
        <taxon>Peptostreptococcales</taxon>
        <taxon>Peptostreptococcaceae</taxon>
        <taxon>Terrisporobacter</taxon>
    </lineage>
</organism>
<dbReference type="EMBL" id="JWHR01000064">
    <property type="protein sequence ID" value="KHS57783.1"/>
    <property type="molecule type" value="Genomic_DNA"/>
</dbReference>
<dbReference type="OrthoDB" id="555447at2"/>
<evidence type="ECO:0000256" key="3">
    <source>
        <dbReference type="ARBA" id="ARBA00022824"/>
    </source>
</evidence>
<evidence type="ECO:0000313" key="8">
    <source>
        <dbReference type="Proteomes" id="UP000031189"/>
    </source>
</evidence>
<dbReference type="STRING" id="1577792.QX51_06370"/>
<dbReference type="Pfam" id="PF08660">
    <property type="entry name" value="Alg14"/>
    <property type="match status" value="1"/>
</dbReference>
<protein>
    <submittedName>
        <fullName evidence="7">Polysaccharide biosynthesis protein</fullName>
    </submittedName>
</protein>
<evidence type="ECO:0000256" key="2">
    <source>
        <dbReference type="ARBA" id="ARBA00022692"/>
    </source>
</evidence>
<accession>A0A0B3VYB3</accession>
<dbReference type="SUPFAM" id="SSF53756">
    <property type="entry name" value="UDP-Glycosyltransferase/glycogen phosphorylase"/>
    <property type="match status" value="1"/>
</dbReference>
<dbReference type="Gene3D" id="3.40.50.2000">
    <property type="entry name" value="Glycogen Phosphorylase B"/>
    <property type="match status" value="1"/>
</dbReference>
<feature type="transmembrane region" description="Helical" evidence="6">
    <location>
        <begin position="87"/>
        <end position="106"/>
    </location>
</feature>
<dbReference type="PANTHER" id="PTHR12154:SF4">
    <property type="entry name" value="UDP-N-ACETYLGLUCOSAMINE TRANSFERASE SUBUNIT ALG14 HOMOLOG"/>
    <property type="match status" value="1"/>
</dbReference>
<keyword evidence="2 6" id="KW-0812">Transmembrane</keyword>
<dbReference type="PANTHER" id="PTHR12154">
    <property type="entry name" value="GLYCOSYL TRANSFERASE-RELATED"/>
    <property type="match status" value="1"/>
</dbReference>
<name>A0A0B3VYB3_9FIRM</name>
<dbReference type="NCBIfam" id="NF041549">
    <property type="entry name" value="PssD"/>
    <property type="match status" value="1"/>
</dbReference>
<dbReference type="AlphaFoldDB" id="A0A0B3VYB3"/>